<evidence type="ECO:0000313" key="4">
    <source>
        <dbReference type="EMBL" id="QDT21809.1"/>
    </source>
</evidence>
<dbReference type="SMART" id="SM00858">
    <property type="entry name" value="SAF"/>
    <property type="match status" value="1"/>
</dbReference>
<sequence>MSTVASSPLLKLHPEDNIAIARNSVAENQECAITDTENVTARESIDLGHKVAIQPIAKGERIRKFGQVIGFATCDIEPGDWIHSHNLAAGELSLDYAFSSDVPAPPAPVEGRTFMGYRRPNGKAATRNYLAIISTVNCSATASKYIARELAQTSLADYPNIDGIIPLVHKGGCAMQYDGEDHHQLMRTLGGFAKHPNIGAYVILGLGCETGQGSFLSDNEGLVQLQNLKEPDPMEPLVLNIQDIGGIRKTVDYVSDVLKDYLPKVNNVVREPIPVSELILGTECGGSDGNSGVTANPALGIASDLLVAHGATSILGETSEIYGGEHLLTRRAITPEVGQKLIERIKWWEEYTGKFGVVIDNNPSPGNKRGGLTTIYEKSLGAIAKGGSTALRAVYRFAEPVTEKGFVIMDTPGYDPASVTGMVAGGANVVCFTTGRGSCFGCKPVPSIKISTNTPMFERMQDDMDLDAGRILNGTSVEEVGREIFELIIEVASGKKTKSEAQGIGDEEFCPWSIGPVL</sequence>
<dbReference type="Gene3D" id="2.30.130.110">
    <property type="match status" value="1"/>
</dbReference>
<organism evidence="4 5">
    <name type="scientific">Gimesia chilikensis</name>
    <dbReference type="NCBI Taxonomy" id="2605989"/>
    <lineage>
        <taxon>Bacteria</taxon>
        <taxon>Pseudomonadati</taxon>
        <taxon>Planctomycetota</taxon>
        <taxon>Planctomycetia</taxon>
        <taxon>Planctomycetales</taxon>
        <taxon>Planctomycetaceae</taxon>
        <taxon>Gimesia</taxon>
    </lineage>
</organism>
<dbReference type="EC" id="4.2.1.42" evidence="4"/>
<dbReference type="InterPro" id="IPR048332">
    <property type="entry name" value="GD_AH_C"/>
</dbReference>
<dbReference type="InterPro" id="IPR013974">
    <property type="entry name" value="SAF"/>
</dbReference>
<dbReference type="PANTHER" id="PTHR30536:SF5">
    <property type="entry name" value="ALTRONATE DEHYDRATASE"/>
    <property type="match status" value="1"/>
</dbReference>
<protein>
    <submittedName>
        <fullName evidence="4">D-galactarate dehydratase</fullName>
        <ecNumber evidence="4">4.2.1.42</ecNumber>
    </submittedName>
</protein>
<comment type="similarity">
    <text evidence="1">Belongs to the UxaA family.</text>
</comment>
<dbReference type="InterPro" id="IPR044144">
    <property type="entry name" value="SAF_UxaA/GarD"/>
</dbReference>
<evidence type="ECO:0000259" key="3">
    <source>
        <dbReference type="SMART" id="SM00858"/>
    </source>
</evidence>
<gene>
    <name evidence="4" type="primary">garD</name>
    <name evidence="4" type="ORF">HG66A1_36120</name>
</gene>
<dbReference type="CDD" id="cd11613">
    <property type="entry name" value="SAF_AH_GD"/>
    <property type="match status" value="1"/>
</dbReference>
<dbReference type="RefSeq" id="WP_145186702.1">
    <property type="nucleotide sequence ID" value="NZ_CP036266.1"/>
</dbReference>
<evidence type="ECO:0000313" key="5">
    <source>
        <dbReference type="Proteomes" id="UP000320421"/>
    </source>
</evidence>
<proteinExistence type="inferred from homology"/>
<dbReference type="GO" id="GO:0019698">
    <property type="term" value="P:D-galacturonate catabolic process"/>
    <property type="evidence" value="ECO:0007669"/>
    <property type="project" value="TreeGrafter"/>
</dbReference>
<dbReference type="Pfam" id="PF20629">
    <property type="entry name" value="GD_AH_C"/>
    <property type="match status" value="1"/>
</dbReference>
<keyword evidence="2 4" id="KW-0456">Lyase</keyword>
<dbReference type="Pfam" id="PF04295">
    <property type="entry name" value="GD_AH_second"/>
    <property type="match status" value="1"/>
</dbReference>
<dbReference type="OrthoDB" id="9804574at2"/>
<accession>A0A517PR23</accession>
<dbReference type="EMBL" id="CP036266">
    <property type="protein sequence ID" value="QDT21809.1"/>
    <property type="molecule type" value="Genomic_DNA"/>
</dbReference>
<dbReference type="InterPro" id="IPR007392">
    <property type="entry name" value="GD_AH_second"/>
</dbReference>
<dbReference type="InterPro" id="IPR052172">
    <property type="entry name" value="UxaA_altronate/galactarate_dh"/>
</dbReference>
<dbReference type="AlphaFoldDB" id="A0A517PR23"/>
<reference evidence="4 5" key="1">
    <citation type="submission" date="2019-02" db="EMBL/GenBank/DDBJ databases">
        <title>Deep-cultivation of Planctomycetes and their phenomic and genomic characterization uncovers novel biology.</title>
        <authorList>
            <person name="Wiegand S."/>
            <person name="Jogler M."/>
            <person name="Boedeker C."/>
            <person name="Pinto D."/>
            <person name="Vollmers J."/>
            <person name="Rivas-Marin E."/>
            <person name="Kohn T."/>
            <person name="Peeters S.H."/>
            <person name="Heuer A."/>
            <person name="Rast P."/>
            <person name="Oberbeckmann S."/>
            <person name="Bunk B."/>
            <person name="Jeske O."/>
            <person name="Meyerdierks A."/>
            <person name="Storesund J.E."/>
            <person name="Kallscheuer N."/>
            <person name="Luecker S."/>
            <person name="Lage O.M."/>
            <person name="Pohl T."/>
            <person name="Merkel B.J."/>
            <person name="Hornburger P."/>
            <person name="Mueller R.-W."/>
            <person name="Bruemmer F."/>
            <person name="Labrenz M."/>
            <person name="Spormann A.M."/>
            <person name="Op den Camp H."/>
            <person name="Overmann J."/>
            <person name="Amann R."/>
            <person name="Jetten M.S.M."/>
            <person name="Mascher T."/>
            <person name="Medema M.H."/>
            <person name="Devos D.P."/>
            <person name="Kaster A.-K."/>
            <person name="Ovreas L."/>
            <person name="Rohde M."/>
            <person name="Galperin M.Y."/>
            <person name="Jogler C."/>
        </authorList>
    </citation>
    <scope>NUCLEOTIDE SEQUENCE [LARGE SCALE GENOMIC DNA]</scope>
    <source>
        <strain evidence="4 5">HG66A1</strain>
    </source>
</reference>
<evidence type="ECO:0000256" key="1">
    <source>
        <dbReference type="ARBA" id="ARBA00010986"/>
    </source>
</evidence>
<feature type="domain" description="SAF" evidence="3">
    <location>
        <begin position="16"/>
        <end position="88"/>
    </location>
</feature>
<dbReference type="Pfam" id="PF08666">
    <property type="entry name" value="SAF"/>
    <property type="match status" value="1"/>
</dbReference>
<dbReference type="GO" id="GO:0008867">
    <property type="term" value="F:galactarate dehydratase activity"/>
    <property type="evidence" value="ECO:0007669"/>
    <property type="project" value="UniProtKB-EC"/>
</dbReference>
<keyword evidence="5" id="KW-1185">Reference proteome</keyword>
<name>A0A517PR23_9PLAN</name>
<dbReference type="PANTHER" id="PTHR30536">
    <property type="entry name" value="ALTRONATE/GALACTARATE DEHYDRATASE"/>
    <property type="match status" value="1"/>
</dbReference>
<evidence type="ECO:0000256" key="2">
    <source>
        <dbReference type="ARBA" id="ARBA00023239"/>
    </source>
</evidence>
<dbReference type="Proteomes" id="UP000320421">
    <property type="component" value="Chromosome"/>
</dbReference>